<accession>A0A660DV70</accession>
<dbReference type="Pfam" id="PF13274">
    <property type="entry name" value="SocA_Panacea"/>
    <property type="match status" value="1"/>
</dbReference>
<dbReference type="RefSeq" id="WP_130844518.1">
    <property type="nucleotide sequence ID" value="NZ_BJDY01000003.1"/>
</dbReference>
<sequence>MLNQYVFNDVNELIAHLMNKLDNPTPLKIQKSLYFLWAFYTATYGNIDYDVSENEFAQGTRYPKELFKAEFEAWRYGPVLNKVYAENKSGQFDDLKDTWVPTTANEKEIYSFIDDLLVQINGVNDFGLVERSHQDHAWKIAFKGEDHCKMDNKQIKQDYIGYVKQQAEF</sequence>
<proteinExistence type="predicted"/>
<dbReference type="EMBL" id="UYIG01000001">
    <property type="protein sequence ID" value="VDG26831.1"/>
    <property type="molecule type" value="Genomic_DNA"/>
</dbReference>
<feature type="domain" description="Antitoxin SocA-like Panacea" evidence="1">
    <location>
        <begin position="61"/>
        <end position="139"/>
    </location>
</feature>
<evidence type="ECO:0000313" key="2">
    <source>
        <dbReference type="EMBL" id="VDG26831.1"/>
    </source>
</evidence>
<dbReference type="AlphaFoldDB" id="A0A660DV70"/>
<evidence type="ECO:0000313" key="3">
    <source>
        <dbReference type="Proteomes" id="UP000289996"/>
    </source>
</evidence>
<name>A0A660DV70_9LACO</name>
<keyword evidence="3" id="KW-1185">Reference proteome</keyword>
<dbReference type="OrthoDB" id="9799173at2"/>
<organism evidence="2 3">
    <name type="scientific">Lactiplantibacillus mudanjiangensis</name>
    <dbReference type="NCBI Taxonomy" id="1296538"/>
    <lineage>
        <taxon>Bacteria</taxon>
        <taxon>Bacillati</taxon>
        <taxon>Bacillota</taxon>
        <taxon>Bacilli</taxon>
        <taxon>Lactobacillales</taxon>
        <taxon>Lactobacillaceae</taxon>
        <taxon>Lactiplantibacillus</taxon>
    </lineage>
</organism>
<evidence type="ECO:0000259" key="1">
    <source>
        <dbReference type="Pfam" id="PF13274"/>
    </source>
</evidence>
<reference evidence="2 3" key="1">
    <citation type="submission" date="2018-11" db="EMBL/GenBank/DDBJ databases">
        <authorList>
            <person name="Wuyts S."/>
        </authorList>
    </citation>
    <scope>NUCLEOTIDE SEQUENCE [LARGE SCALE GENOMIC DNA]</scope>
    <source>
        <strain evidence="2">Lactobacillus mudanjiangensis AMBF249</strain>
    </source>
</reference>
<dbReference type="InterPro" id="IPR025272">
    <property type="entry name" value="SocA_Panacea"/>
</dbReference>
<protein>
    <recommendedName>
        <fullName evidence="1">Antitoxin SocA-like Panacea domain-containing protein</fullName>
    </recommendedName>
</protein>
<dbReference type="Proteomes" id="UP000289996">
    <property type="component" value="Unassembled WGS sequence"/>
</dbReference>
<gene>
    <name evidence="2" type="ORF">MUDAN_MDHGFNIF_00231</name>
</gene>